<name>A0ABY7TVX3_9SPHN</name>
<feature type="transmembrane region" description="Helical" evidence="6">
    <location>
        <begin position="120"/>
        <end position="139"/>
    </location>
</feature>
<comment type="subcellular location">
    <subcellularLocation>
        <location evidence="1">Membrane</location>
        <topology evidence="1">Multi-pass membrane protein</topology>
    </subcellularLocation>
</comment>
<evidence type="ECO:0000256" key="6">
    <source>
        <dbReference type="SAM" id="Phobius"/>
    </source>
</evidence>
<evidence type="ECO:0000313" key="8">
    <source>
        <dbReference type="EMBL" id="WCT76766.1"/>
    </source>
</evidence>
<keyword evidence="5 6" id="KW-0472">Membrane</keyword>
<feature type="transmembrane region" description="Helical" evidence="6">
    <location>
        <begin position="66"/>
        <end position="88"/>
    </location>
</feature>
<keyword evidence="3 6" id="KW-0812">Transmembrane</keyword>
<sequence>MQDIRRGWINGMIGVALFSGSMPATRAAVVGFTPLFLTAARAIIAGGLGAMMLIAMRESLPRGRQWLSLAMIAGGVVVGFPLLTAIALQEISAARSLVFVGLLPLSTALFGVLRGGERPGAIFWLFALLGAGCVAGYALSHDAAASPVGDALMVVAVIVCGLGYAEGAVLTRQMGGWQVICWALVICTPLAAVLAVLTWPQSMASVGAPSWVGLFYVSVCTMLLGFIFWYRGLALGGIARVGQLQLLQPFLGLGLAAVFLHEAIAPAMLVAVGAVVGCVAGARRFA</sequence>
<evidence type="ECO:0000256" key="3">
    <source>
        <dbReference type="ARBA" id="ARBA00022692"/>
    </source>
</evidence>
<evidence type="ECO:0000256" key="1">
    <source>
        <dbReference type="ARBA" id="ARBA00004141"/>
    </source>
</evidence>
<dbReference type="InterPro" id="IPR050638">
    <property type="entry name" value="AA-Vitamin_Transporters"/>
</dbReference>
<comment type="similarity">
    <text evidence="2">Belongs to the EamA transporter family.</text>
</comment>
<keyword evidence="9" id="KW-1185">Reference proteome</keyword>
<dbReference type="RefSeq" id="WP_273617171.1">
    <property type="nucleotide sequence ID" value="NZ_CP117417.1"/>
</dbReference>
<evidence type="ECO:0000256" key="5">
    <source>
        <dbReference type="ARBA" id="ARBA00023136"/>
    </source>
</evidence>
<organism evidence="8 9">
    <name type="scientific">Novosphingobium humi</name>
    <dbReference type="NCBI Taxonomy" id="2282397"/>
    <lineage>
        <taxon>Bacteria</taxon>
        <taxon>Pseudomonadati</taxon>
        <taxon>Pseudomonadota</taxon>
        <taxon>Alphaproteobacteria</taxon>
        <taxon>Sphingomonadales</taxon>
        <taxon>Sphingomonadaceae</taxon>
        <taxon>Novosphingobium</taxon>
    </lineage>
</organism>
<feature type="domain" description="EamA" evidence="7">
    <location>
        <begin position="7"/>
        <end position="132"/>
    </location>
</feature>
<feature type="transmembrane region" description="Helical" evidence="6">
    <location>
        <begin position="237"/>
        <end position="257"/>
    </location>
</feature>
<proteinExistence type="inferred from homology"/>
<feature type="transmembrane region" description="Helical" evidence="6">
    <location>
        <begin position="94"/>
        <end position="113"/>
    </location>
</feature>
<dbReference type="InterPro" id="IPR000620">
    <property type="entry name" value="EamA_dom"/>
</dbReference>
<feature type="transmembrane region" description="Helical" evidence="6">
    <location>
        <begin position="7"/>
        <end position="29"/>
    </location>
</feature>
<dbReference type="Proteomes" id="UP001218231">
    <property type="component" value="Chromosome"/>
</dbReference>
<feature type="transmembrane region" description="Helical" evidence="6">
    <location>
        <begin position="35"/>
        <end position="54"/>
    </location>
</feature>
<dbReference type="EMBL" id="CP117417">
    <property type="protein sequence ID" value="WCT76766.1"/>
    <property type="molecule type" value="Genomic_DNA"/>
</dbReference>
<gene>
    <name evidence="8" type="ORF">PQ457_12630</name>
</gene>
<feature type="transmembrane region" description="Helical" evidence="6">
    <location>
        <begin position="151"/>
        <end position="170"/>
    </location>
</feature>
<feature type="transmembrane region" description="Helical" evidence="6">
    <location>
        <begin position="179"/>
        <end position="199"/>
    </location>
</feature>
<dbReference type="SUPFAM" id="SSF103481">
    <property type="entry name" value="Multidrug resistance efflux transporter EmrE"/>
    <property type="match status" value="2"/>
</dbReference>
<evidence type="ECO:0000313" key="9">
    <source>
        <dbReference type="Proteomes" id="UP001218231"/>
    </source>
</evidence>
<evidence type="ECO:0000259" key="7">
    <source>
        <dbReference type="Pfam" id="PF00892"/>
    </source>
</evidence>
<feature type="transmembrane region" description="Helical" evidence="6">
    <location>
        <begin position="263"/>
        <end position="282"/>
    </location>
</feature>
<evidence type="ECO:0000256" key="4">
    <source>
        <dbReference type="ARBA" id="ARBA00022989"/>
    </source>
</evidence>
<feature type="transmembrane region" description="Helical" evidence="6">
    <location>
        <begin position="211"/>
        <end position="230"/>
    </location>
</feature>
<evidence type="ECO:0000256" key="2">
    <source>
        <dbReference type="ARBA" id="ARBA00007362"/>
    </source>
</evidence>
<feature type="domain" description="EamA" evidence="7">
    <location>
        <begin position="149"/>
        <end position="278"/>
    </location>
</feature>
<reference evidence="8 9" key="1">
    <citation type="submission" date="2023-02" db="EMBL/GenBank/DDBJ databases">
        <title>Genome sequence of Novosphingobium humi KACC 19094.</title>
        <authorList>
            <person name="Kim S."/>
            <person name="Heo J."/>
            <person name="Kwon S.-W."/>
        </authorList>
    </citation>
    <scope>NUCLEOTIDE SEQUENCE [LARGE SCALE GENOMIC DNA]</scope>
    <source>
        <strain evidence="8 9">KACC 19094</strain>
    </source>
</reference>
<protein>
    <submittedName>
        <fullName evidence="8">DMT family transporter</fullName>
    </submittedName>
</protein>
<dbReference type="InterPro" id="IPR037185">
    <property type="entry name" value="EmrE-like"/>
</dbReference>
<dbReference type="PANTHER" id="PTHR32322">
    <property type="entry name" value="INNER MEMBRANE TRANSPORTER"/>
    <property type="match status" value="1"/>
</dbReference>
<dbReference type="Pfam" id="PF00892">
    <property type="entry name" value="EamA"/>
    <property type="match status" value="2"/>
</dbReference>
<accession>A0ABY7TVX3</accession>
<dbReference type="PANTHER" id="PTHR32322:SF2">
    <property type="entry name" value="EAMA DOMAIN-CONTAINING PROTEIN"/>
    <property type="match status" value="1"/>
</dbReference>
<keyword evidence="4 6" id="KW-1133">Transmembrane helix</keyword>